<feature type="region of interest" description="Disordered" evidence="9">
    <location>
        <begin position="144"/>
        <end position="170"/>
    </location>
</feature>
<dbReference type="GO" id="GO:0000139">
    <property type="term" value="C:Golgi membrane"/>
    <property type="evidence" value="ECO:0007669"/>
    <property type="project" value="UniProtKB-SubCell"/>
</dbReference>
<evidence type="ECO:0000256" key="1">
    <source>
        <dbReference type="ARBA" id="ARBA00004323"/>
    </source>
</evidence>
<dbReference type="OrthoDB" id="430354at2759"/>
<dbReference type="EMBL" id="PJQD01000052">
    <property type="protein sequence ID" value="POY72267.1"/>
    <property type="molecule type" value="Genomic_DNA"/>
</dbReference>
<dbReference type="Pfam" id="PF11051">
    <property type="entry name" value="Mannosyl_trans3"/>
    <property type="match status" value="1"/>
</dbReference>
<reference evidence="10 11" key="1">
    <citation type="journal article" date="2018" name="Front. Microbiol.">
        <title>Prospects for Fungal Bioremediation of Acidic Radioactive Waste Sites: Characterization and Genome Sequence of Rhodotorula taiwanensis MD1149.</title>
        <authorList>
            <person name="Tkavc R."/>
            <person name="Matrosova V.Y."/>
            <person name="Grichenko O.E."/>
            <person name="Gostincar C."/>
            <person name="Volpe R.P."/>
            <person name="Klimenkova P."/>
            <person name="Gaidamakova E.K."/>
            <person name="Zhou C.E."/>
            <person name="Stewart B.J."/>
            <person name="Lyman M.G."/>
            <person name="Malfatti S.A."/>
            <person name="Rubinfeld B."/>
            <person name="Courtot M."/>
            <person name="Singh J."/>
            <person name="Dalgard C.L."/>
            <person name="Hamilton T."/>
            <person name="Frey K.G."/>
            <person name="Gunde-Cimerman N."/>
            <person name="Dugan L."/>
            <person name="Daly M.J."/>
        </authorList>
    </citation>
    <scope>NUCLEOTIDE SEQUENCE [LARGE SCALE GENOMIC DNA]</scope>
    <source>
        <strain evidence="10 11">MD1149</strain>
    </source>
</reference>
<evidence type="ECO:0000256" key="3">
    <source>
        <dbReference type="ARBA" id="ARBA00022679"/>
    </source>
</evidence>
<keyword evidence="3" id="KW-0808">Transferase</keyword>
<protein>
    <submittedName>
        <fullName evidence="10">Uncharacterized protein</fullName>
    </submittedName>
</protein>
<dbReference type="PANTHER" id="PTHR31646">
    <property type="entry name" value="ALPHA-1,2-MANNOSYLTRANSFERASE MNN2"/>
    <property type="match status" value="1"/>
</dbReference>
<evidence type="ECO:0000256" key="5">
    <source>
        <dbReference type="ARBA" id="ARBA00022968"/>
    </source>
</evidence>
<evidence type="ECO:0000256" key="7">
    <source>
        <dbReference type="ARBA" id="ARBA00023034"/>
    </source>
</evidence>
<evidence type="ECO:0000256" key="2">
    <source>
        <dbReference type="ARBA" id="ARBA00009105"/>
    </source>
</evidence>
<organism evidence="10 11">
    <name type="scientific">Rhodotorula taiwanensis</name>
    <dbReference type="NCBI Taxonomy" id="741276"/>
    <lineage>
        <taxon>Eukaryota</taxon>
        <taxon>Fungi</taxon>
        <taxon>Dikarya</taxon>
        <taxon>Basidiomycota</taxon>
        <taxon>Pucciniomycotina</taxon>
        <taxon>Microbotryomycetes</taxon>
        <taxon>Sporidiobolales</taxon>
        <taxon>Sporidiobolaceae</taxon>
        <taxon>Rhodotorula</taxon>
    </lineage>
</organism>
<sequence>MMWPDYWRTQPDNPIWAIIGVPCRDEWEMEAGQILIDKAKHLDALLLAEWMMDRERFSYWFNFSDGDKDMFRFAFLALRKRWAVPGRYVSVGALPRDTMSGFCGLTMLQNDHVGRPMFVHYNLLKQVSSGVGRGFAWGRHRQVRTPPSSLSLQGPAAEAGNSRDRERIDPLRDDDVDCDMLANARNDGYAMDRVGMDEVGWRTRRRAVWEKGIRSGFHGGWFSALCIDYHWDDPRSDEEKSDSRHSVALGMANPEHKSLDELADGVDISYTSAPDGFEVKFDSNEVLEVVQWGDDPRLRDFEAAFFDEGGVVNGQGF</sequence>
<dbReference type="GO" id="GO:0000026">
    <property type="term" value="F:alpha-1,2-mannosyltransferase activity"/>
    <property type="evidence" value="ECO:0007669"/>
    <property type="project" value="TreeGrafter"/>
</dbReference>
<evidence type="ECO:0000313" key="11">
    <source>
        <dbReference type="Proteomes" id="UP000237144"/>
    </source>
</evidence>
<keyword evidence="11" id="KW-1185">Reference proteome</keyword>
<comment type="similarity">
    <text evidence="2">Belongs to the MNN1/MNT family.</text>
</comment>
<dbReference type="Proteomes" id="UP000237144">
    <property type="component" value="Unassembled WGS sequence"/>
</dbReference>
<dbReference type="STRING" id="741276.A0A2S5B667"/>
<proteinExistence type="inferred from homology"/>
<dbReference type="GO" id="GO:0046354">
    <property type="term" value="P:mannan biosynthetic process"/>
    <property type="evidence" value="ECO:0007669"/>
    <property type="project" value="TreeGrafter"/>
</dbReference>
<evidence type="ECO:0000256" key="8">
    <source>
        <dbReference type="ARBA" id="ARBA00023136"/>
    </source>
</evidence>
<feature type="compositionally biased region" description="Basic and acidic residues" evidence="9">
    <location>
        <begin position="161"/>
        <end position="170"/>
    </location>
</feature>
<evidence type="ECO:0000256" key="9">
    <source>
        <dbReference type="SAM" id="MobiDB-lite"/>
    </source>
</evidence>
<gene>
    <name evidence="10" type="ORF">BMF94_4701</name>
</gene>
<evidence type="ECO:0000256" key="4">
    <source>
        <dbReference type="ARBA" id="ARBA00022692"/>
    </source>
</evidence>
<evidence type="ECO:0000256" key="6">
    <source>
        <dbReference type="ARBA" id="ARBA00022989"/>
    </source>
</evidence>
<name>A0A2S5B667_9BASI</name>
<comment type="caution">
    <text evidence="10">The sequence shown here is derived from an EMBL/GenBank/DDBJ whole genome shotgun (WGS) entry which is preliminary data.</text>
</comment>
<dbReference type="InterPro" id="IPR022751">
    <property type="entry name" value="Alpha_mannosyltransferase"/>
</dbReference>
<accession>A0A2S5B667</accession>
<keyword evidence="8" id="KW-0472">Membrane</keyword>
<comment type="subcellular location">
    <subcellularLocation>
        <location evidence="1">Golgi apparatus membrane</location>
        <topology evidence="1">Single-pass type II membrane protein</topology>
    </subcellularLocation>
</comment>
<keyword evidence="5" id="KW-0735">Signal-anchor</keyword>
<keyword evidence="7" id="KW-0333">Golgi apparatus</keyword>
<dbReference type="PANTHER" id="PTHR31646:SF1">
    <property type="entry name" value="ALPHA-1,2-MANNOSYLTRANSFERASE MNN2"/>
    <property type="match status" value="1"/>
</dbReference>
<evidence type="ECO:0000313" key="10">
    <source>
        <dbReference type="EMBL" id="POY72267.1"/>
    </source>
</evidence>
<keyword evidence="4" id="KW-0812">Transmembrane</keyword>
<keyword evidence="6" id="KW-1133">Transmembrane helix</keyword>
<dbReference type="AlphaFoldDB" id="A0A2S5B667"/>